<dbReference type="RefSeq" id="WP_223101273.1">
    <property type="nucleotide sequence ID" value="NZ_CP061913.1"/>
</dbReference>
<comment type="caution">
    <text evidence="1">The sequence shown here is derived from an EMBL/GenBank/DDBJ whole genome shotgun (WGS) entry which is preliminary data.</text>
</comment>
<protein>
    <submittedName>
        <fullName evidence="1">Glycosyltransferase</fullName>
        <ecNumber evidence="1">2.4.-.-</ecNumber>
    </submittedName>
</protein>
<dbReference type="SUPFAM" id="SSF53756">
    <property type="entry name" value="UDP-Glycosyltransferase/glycogen phosphorylase"/>
    <property type="match status" value="1"/>
</dbReference>
<keyword evidence="2" id="KW-1185">Reference proteome</keyword>
<accession>A0ABV5MII2</accession>
<dbReference type="Gene3D" id="3.40.50.2000">
    <property type="entry name" value="Glycogen Phosphorylase B"/>
    <property type="match status" value="1"/>
</dbReference>
<keyword evidence="1" id="KW-0328">Glycosyltransferase</keyword>
<dbReference type="Proteomes" id="UP001589608">
    <property type="component" value="Unassembled WGS sequence"/>
</dbReference>
<reference evidence="1 2" key="1">
    <citation type="submission" date="2024-09" db="EMBL/GenBank/DDBJ databases">
        <authorList>
            <person name="Sun Q."/>
            <person name="Mori K."/>
        </authorList>
    </citation>
    <scope>NUCLEOTIDE SEQUENCE [LARGE SCALE GENOMIC DNA]</scope>
    <source>
        <strain evidence="1 2">JCM 3307</strain>
    </source>
</reference>
<dbReference type="GO" id="GO:0016757">
    <property type="term" value="F:glycosyltransferase activity"/>
    <property type="evidence" value="ECO:0007669"/>
    <property type="project" value="UniProtKB-KW"/>
</dbReference>
<evidence type="ECO:0000313" key="2">
    <source>
        <dbReference type="Proteomes" id="UP001589608"/>
    </source>
</evidence>
<name>A0ABV5MII2_9ACTN</name>
<dbReference type="Pfam" id="PF13692">
    <property type="entry name" value="Glyco_trans_1_4"/>
    <property type="match status" value="1"/>
</dbReference>
<dbReference type="EC" id="2.4.-.-" evidence="1"/>
<gene>
    <name evidence="1" type="ORF">ACFFTR_36720</name>
</gene>
<keyword evidence="1" id="KW-0808">Transferase</keyword>
<organism evidence="1 2">
    <name type="scientific">Dactylosporangium vinaceum</name>
    <dbReference type="NCBI Taxonomy" id="53362"/>
    <lineage>
        <taxon>Bacteria</taxon>
        <taxon>Bacillati</taxon>
        <taxon>Actinomycetota</taxon>
        <taxon>Actinomycetes</taxon>
        <taxon>Micromonosporales</taxon>
        <taxon>Micromonosporaceae</taxon>
        <taxon>Dactylosporangium</taxon>
    </lineage>
</organism>
<evidence type="ECO:0000313" key="1">
    <source>
        <dbReference type="EMBL" id="MFB9448662.1"/>
    </source>
</evidence>
<sequence length="377" mass="41025">MRQLIMVAKSPWLPSIRREHALADEAIGHDVAVTFVEAPNDVRALRPATAPAWLRRLGISRHRSASTGPVVVERSTFVPGHRHPLAAAADNALLGRQLRRLITQEDGQTAVVVNLPWQWPAVAGLPARRIFDAADDWNALLGEERSHVRTLYRRVAAEADVVIIANPALEALFDGRDTVLVPNGTPADLVQHTPHPRPFGRRLVYAGTLTHRFDAELMGAVLTLLPGWQLDLYGECRYPGYRTEPAPELVNLLSRYSAQVRWHGVVSRSELGPALDAADVAVVPHRIAYTHGQSSMKLADYAARGRPIVRTTGDAASDADAPPGTWTAGTAGDFAAAVVAAYSTTQHATPAVAWARERTWPNRWPAWSAAVFDSAPA</sequence>
<dbReference type="EMBL" id="JBHMCA010000058">
    <property type="protein sequence ID" value="MFB9448662.1"/>
    <property type="molecule type" value="Genomic_DNA"/>
</dbReference>
<proteinExistence type="predicted"/>